<evidence type="ECO:0000256" key="1">
    <source>
        <dbReference type="SAM" id="SignalP"/>
    </source>
</evidence>
<accession>A0A1F6H0R2</accession>
<feature type="chain" id="PRO_5009524863" evidence="1">
    <location>
        <begin position="23"/>
        <end position="497"/>
    </location>
</feature>
<organism evidence="2 3">
    <name type="scientific">Candidatus Lambdaproteobacteria bacterium RIFOXYD2_FULL_56_26</name>
    <dbReference type="NCBI Taxonomy" id="1817773"/>
    <lineage>
        <taxon>Bacteria</taxon>
        <taxon>Pseudomonadati</taxon>
        <taxon>Pseudomonadota</taxon>
        <taxon>Candidatus Lambdaproteobacteria</taxon>
    </lineage>
</organism>
<dbReference type="AlphaFoldDB" id="A0A1F6H0R2"/>
<evidence type="ECO:0000313" key="2">
    <source>
        <dbReference type="EMBL" id="OGH03988.1"/>
    </source>
</evidence>
<feature type="signal peptide" evidence="1">
    <location>
        <begin position="1"/>
        <end position="22"/>
    </location>
</feature>
<gene>
    <name evidence="2" type="ORF">A2557_11220</name>
</gene>
<comment type="caution">
    <text evidence="2">The sequence shown here is derived from an EMBL/GenBank/DDBJ whole genome shotgun (WGS) entry which is preliminary data.</text>
</comment>
<sequence>MKPNFWFLTIALLGLSLNQAFAMPKYTDKENAMALARVLDKGSFGRFTVASTYVQNESPKDYYVSVILSDGSSQKWYVDQIFNWSREDKLLLSENRSLLFLDPRDTRFVLLDKNVFHRQALQANVYVKLYGNGDTLEGQKFQYQIKSFNLISPNETAFGRDETGSQYRYIVDLMNGTSELLTYEDAYRLLKNNFLLTLKDLGDDVLSRAYQVTKVVPTPKGPVEDGVAQFGVEIQFDQNIALSGENFPIEIYERKLYNQRTKEFTKEFVMDITIPNSEKTNLIRPITSLEFLNNVEVVKSSKYPKRTFLRASFNPDVMDIPPVVYKNSDTSVYVNFFALIDQTVISRGMLLEEKERKALERETFRTIRVKKAIKSDSDYGRAFIAGLETQKNALAIKDEQARIEKLLEAIRQFEESALYAESDAQLYNALTKRNQLRENVITLTMELIESRLKQPNFGGSSPKTLLDQLERAESFTGNPDVLKSIEQAREKLIAAQE</sequence>
<dbReference type="Proteomes" id="UP000177583">
    <property type="component" value="Unassembled WGS sequence"/>
</dbReference>
<protein>
    <submittedName>
        <fullName evidence="2">Uncharacterized protein</fullName>
    </submittedName>
</protein>
<keyword evidence="1" id="KW-0732">Signal</keyword>
<reference evidence="2 3" key="1">
    <citation type="journal article" date="2016" name="Nat. Commun.">
        <title>Thousands of microbial genomes shed light on interconnected biogeochemical processes in an aquifer system.</title>
        <authorList>
            <person name="Anantharaman K."/>
            <person name="Brown C.T."/>
            <person name="Hug L.A."/>
            <person name="Sharon I."/>
            <person name="Castelle C.J."/>
            <person name="Probst A.J."/>
            <person name="Thomas B.C."/>
            <person name="Singh A."/>
            <person name="Wilkins M.J."/>
            <person name="Karaoz U."/>
            <person name="Brodie E.L."/>
            <person name="Williams K.H."/>
            <person name="Hubbard S.S."/>
            <person name="Banfield J.F."/>
        </authorList>
    </citation>
    <scope>NUCLEOTIDE SEQUENCE [LARGE SCALE GENOMIC DNA]</scope>
</reference>
<evidence type="ECO:0000313" key="3">
    <source>
        <dbReference type="Proteomes" id="UP000177583"/>
    </source>
</evidence>
<dbReference type="EMBL" id="MFNF01000008">
    <property type="protein sequence ID" value="OGH03988.1"/>
    <property type="molecule type" value="Genomic_DNA"/>
</dbReference>
<name>A0A1F6H0R2_9PROT</name>
<proteinExistence type="predicted"/>